<dbReference type="InterPro" id="IPR020084">
    <property type="entry name" value="NUDIX_hydrolase_CS"/>
</dbReference>
<evidence type="ECO:0000313" key="5">
    <source>
        <dbReference type="Proteomes" id="UP000030002"/>
    </source>
</evidence>
<dbReference type="eggNOG" id="COG1051">
    <property type="taxonomic scope" value="Bacteria"/>
</dbReference>
<evidence type="ECO:0000259" key="3">
    <source>
        <dbReference type="PROSITE" id="PS51462"/>
    </source>
</evidence>
<dbReference type="RefSeq" id="WP_035915619.1">
    <property type="nucleotide sequence ID" value="NZ_AVPJ01000006.1"/>
</dbReference>
<dbReference type="AlphaFoldDB" id="A0A0A0J5Z1"/>
<comment type="caution">
    <text evidence="4">The sequence shown here is derived from an EMBL/GenBank/DDBJ whole genome shotgun (WGS) entry which is preliminary data.</text>
</comment>
<dbReference type="OrthoDB" id="9804315at2"/>
<dbReference type="SUPFAM" id="SSF55811">
    <property type="entry name" value="Nudix"/>
    <property type="match status" value="1"/>
</dbReference>
<dbReference type="Gene3D" id="3.90.79.10">
    <property type="entry name" value="Nucleoside Triphosphate Pyrophosphohydrolase"/>
    <property type="match status" value="1"/>
</dbReference>
<evidence type="ECO:0000256" key="1">
    <source>
        <dbReference type="ARBA" id="ARBA00001946"/>
    </source>
</evidence>
<keyword evidence="2" id="KW-0378">Hydrolase</keyword>
<feature type="domain" description="Nudix hydrolase" evidence="3">
    <location>
        <begin position="9"/>
        <end position="143"/>
    </location>
</feature>
<dbReference type="PROSITE" id="PS00893">
    <property type="entry name" value="NUDIX_BOX"/>
    <property type="match status" value="1"/>
</dbReference>
<dbReference type="EMBL" id="AVPJ01000006">
    <property type="protein sequence ID" value="KGN32623.1"/>
    <property type="molecule type" value="Genomic_DNA"/>
</dbReference>
<gene>
    <name evidence="4" type="ORF">N802_17630</name>
</gene>
<keyword evidence="5" id="KW-1185">Reference proteome</keyword>
<comment type="cofactor">
    <cofactor evidence="1">
        <name>Mg(2+)</name>
        <dbReference type="ChEBI" id="CHEBI:18420"/>
    </cofactor>
</comment>
<dbReference type="Proteomes" id="UP000030002">
    <property type="component" value="Unassembled WGS sequence"/>
</dbReference>
<dbReference type="PANTHER" id="PTHR43046:SF14">
    <property type="entry name" value="MUTT_NUDIX FAMILY PROTEIN"/>
    <property type="match status" value="1"/>
</dbReference>
<dbReference type="Pfam" id="PF00293">
    <property type="entry name" value="NUDIX"/>
    <property type="match status" value="1"/>
</dbReference>
<proteinExistence type="predicted"/>
<dbReference type="InterPro" id="IPR015797">
    <property type="entry name" value="NUDIX_hydrolase-like_dom_sf"/>
</dbReference>
<dbReference type="InterPro" id="IPR000086">
    <property type="entry name" value="NUDIX_hydrolase_dom"/>
</dbReference>
<protein>
    <submittedName>
        <fullName evidence="4">DNA mismatch repair protein MutT</fullName>
    </submittedName>
</protein>
<dbReference type="PANTHER" id="PTHR43046">
    <property type="entry name" value="GDP-MANNOSE MANNOSYL HYDROLASE"/>
    <property type="match status" value="1"/>
</dbReference>
<evidence type="ECO:0000256" key="2">
    <source>
        <dbReference type="ARBA" id="ARBA00022801"/>
    </source>
</evidence>
<dbReference type="GO" id="GO:0016787">
    <property type="term" value="F:hydrolase activity"/>
    <property type="evidence" value="ECO:0007669"/>
    <property type="project" value="UniProtKB-KW"/>
</dbReference>
<dbReference type="CDD" id="cd04683">
    <property type="entry name" value="NUDIX_Hydrolase"/>
    <property type="match status" value="1"/>
</dbReference>
<dbReference type="STRING" id="1385520.N802_17630"/>
<organism evidence="4 5">
    <name type="scientific">Knoellia sinensis KCTC 19936</name>
    <dbReference type="NCBI Taxonomy" id="1385520"/>
    <lineage>
        <taxon>Bacteria</taxon>
        <taxon>Bacillati</taxon>
        <taxon>Actinomycetota</taxon>
        <taxon>Actinomycetes</taxon>
        <taxon>Micrococcales</taxon>
        <taxon>Intrasporangiaceae</taxon>
        <taxon>Knoellia</taxon>
    </lineage>
</organism>
<reference evidence="4 5" key="1">
    <citation type="submission" date="2013-08" db="EMBL/GenBank/DDBJ databases">
        <title>The genome sequence of Knoellia sinensis.</title>
        <authorList>
            <person name="Zhu W."/>
            <person name="Wang G."/>
        </authorList>
    </citation>
    <scope>NUCLEOTIDE SEQUENCE [LARGE SCALE GENOMIC DNA]</scope>
    <source>
        <strain evidence="4 5">KCTC 19936</strain>
    </source>
</reference>
<name>A0A0A0J5Z1_9MICO</name>
<sequence>MSAPNAPFALVPASYVYLRRGDEVLLQCRANTGYMDGHWVAGAAGHVEPGETALEAAIREVEEELGVGVRPQDLTFVTVMQRTNGSDEPIEQRVDWFWTARSWEGEPRIMEPAKCSGLEWFDLGQLPAPIPDYEHRILRGLGSPPLGPVTSHGFGDELG</sequence>
<dbReference type="PROSITE" id="PS51462">
    <property type="entry name" value="NUDIX"/>
    <property type="match status" value="1"/>
</dbReference>
<evidence type="ECO:0000313" key="4">
    <source>
        <dbReference type="EMBL" id="KGN32623.1"/>
    </source>
</evidence>
<accession>A0A0A0J5Z1</accession>